<organism evidence="1 2">
    <name type="scientific">Lachancea mirantina</name>
    <dbReference type="NCBI Taxonomy" id="1230905"/>
    <lineage>
        <taxon>Eukaryota</taxon>
        <taxon>Fungi</taxon>
        <taxon>Dikarya</taxon>
        <taxon>Ascomycota</taxon>
        <taxon>Saccharomycotina</taxon>
        <taxon>Saccharomycetes</taxon>
        <taxon>Saccharomycetales</taxon>
        <taxon>Saccharomycetaceae</taxon>
        <taxon>Lachancea</taxon>
    </lineage>
</organism>
<gene>
    <name evidence="1" type="ORF">LAMI_0F03796G</name>
</gene>
<dbReference type="OrthoDB" id="4058291at2759"/>
<proteinExistence type="predicted"/>
<dbReference type="AlphaFoldDB" id="A0A1G4JXI5"/>
<reference evidence="2" key="1">
    <citation type="submission" date="2016-03" db="EMBL/GenBank/DDBJ databases">
        <authorList>
            <person name="Devillers H."/>
        </authorList>
    </citation>
    <scope>NUCLEOTIDE SEQUENCE [LARGE SCALE GENOMIC DNA]</scope>
</reference>
<dbReference type="Proteomes" id="UP000191024">
    <property type="component" value="Chromosome F"/>
</dbReference>
<dbReference type="EMBL" id="LT598467">
    <property type="protein sequence ID" value="SCU95788.1"/>
    <property type="molecule type" value="Genomic_DNA"/>
</dbReference>
<evidence type="ECO:0000313" key="1">
    <source>
        <dbReference type="EMBL" id="SCU95788.1"/>
    </source>
</evidence>
<accession>A0A1G4JXI5</accession>
<keyword evidence="2" id="KW-1185">Reference proteome</keyword>
<sequence length="338" mass="38500">MRVAPPPRKSRVRRLRRLASGAHRIATLKRVRRYWNLHKVHKINRRNKRKRGISRERFAGNTPLNSGDFLDLGSFADSANADHKPLIITSYPNGCGRSPRVKILQRNSFHKSLISKRRYKLRKFNPGIFESTDAEISRIDCFESAVRIKRSVSKHADVKVTFEERNVIKTTCLPYSITDGQGPEYLQFGPGRRILLADFSSLTIRANPSHYVNGIDGSKGTEHKSESSAIKLRKRLKRKVRSAVALVGEFLPVLSFFQYPDLLMMSVITDVPQTQAAAFEDDEISQTITQKMGDLFEVSKHASNAFTSYTRMMRKLSTISPHATRTVRTVTVKRLMNT</sequence>
<protein>
    <submittedName>
        <fullName evidence="1">LAMI_0F03796g1_1</fullName>
    </submittedName>
</protein>
<name>A0A1G4JXI5_9SACH</name>
<evidence type="ECO:0000313" key="2">
    <source>
        <dbReference type="Proteomes" id="UP000191024"/>
    </source>
</evidence>